<dbReference type="CDD" id="cd04179">
    <property type="entry name" value="DPM_DPG-synthase_like"/>
    <property type="match status" value="1"/>
</dbReference>
<keyword evidence="1" id="KW-0472">Membrane</keyword>
<feature type="domain" description="Glycosyltransferase 2-like" evidence="2">
    <location>
        <begin position="12"/>
        <end position="130"/>
    </location>
</feature>
<dbReference type="InterPro" id="IPR029044">
    <property type="entry name" value="Nucleotide-diphossugar_trans"/>
</dbReference>
<dbReference type="Pfam" id="PF00535">
    <property type="entry name" value="Glycos_transf_2"/>
    <property type="match status" value="1"/>
</dbReference>
<dbReference type="EMBL" id="FCOJ02000070">
    <property type="protein sequence ID" value="SAK89724.1"/>
    <property type="molecule type" value="Genomic_DNA"/>
</dbReference>
<keyword evidence="1" id="KW-0812">Transmembrane</keyword>
<evidence type="ECO:0000259" key="2">
    <source>
        <dbReference type="Pfam" id="PF00535"/>
    </source>
</evidence>
<dbReference type="RefSeq" id="WP_086973213.1">
    <property type="nucleotide sequence ID" value="NZ_FCOJ02000070.1"/>
</dbReference>
<dbReference type="GO" id="GO:0016740">
    <property type="term" value="F:transferase activity"/>
    <property type="evidence" value="ECO:0007669"/>
    <property type="project" value="UniProtKB-KW"/>
</dbReference>
<dbReference type="AlphaFoldDB" id="A0A158D4W8"/>
<feature type="transmembrane region" description="Helical" evidence="1">
    <location>
        <begin position="266"/>
        <end position="289"/>
    </location>
</feature>
<dbReference type="STRING" id="1777143.AWB82_06293"/>
<feature type="transmembrane region" description="Helical" evidence="1">
    <location>
        <begin position="232"/>
        <end position="254"/>
    </location>
</feature>
<feature type="transmembrane region" description="Helical" evidence="1">
    <location>
        <begin position="301"/>
        <end position="320"/>
    </location>
</feature>
<dbReference type="SUPFAM" id="SSF53448">
    <property type="entry name" value="Nucleotide-diphospho-sugar transferases"/>
    <property type="match status" value="1"/>
</dbReference>
<keyword evidence="4" id="KW-1185">Reference proteome</keyword>
<dbReference type="PANTHER" id="PTHR48090">
    <property type="entry name" value="UNDECAPRENYL-PHOSPHATE 4-DEOXY-4-FORMAMIDO-L-ARABINOSE TRANSFERASE-RELATED"/>
    <property type="match status" value="1"/>
</dbReference>
<keyword evidence="1" id="KW-1133">Transmembrane helix</keyword>
<evidence type="ECO:0000313" key="3">
    <source>
        <dbReference type="EMBL" id="SAK89724.1"/>
    </source>
</evidence>
<dbReference type="OrthoDB" id="276604at2"/>
<comment type="caution">
    <text evidence="3">The sequence shown here is derived from an EMBL/GenBank/DDBJ whole genome shotgun (WGS) entry which is preliminary data.</text>
</comment>
<name>A0A158D4W8_9BURK</name>
<accession>A0A158D4W8</accession>
<evidence type="ECO:0000313" key="4">
    <source>
        <dbReference type="Proteomes" id="UP000054596"/>
    </source>
</evidence>
<protein>
    <submittedName>
        <fullName evidence="3">N-glycosyltransferase</fullName>
    </submittedName>
</protein>
<dbReference type="Gene3D" id="3.90.550.10">
    <property type="entry name" value="Spore Coat Polysaccharide Biosynthesis Protein SpsA, Chain A"/>
    <property type="match status" value="1"/>
</dbReference>
<gene>
    <name evidence="3" type="ORF">AWB82_06293</name>
</gene>
<dbReference type="PANTHER" id="PTHR48090:SF7">
    <property type="entry name" value="RFBJ PROTEIN"/>
    <property type="match status" value="1"/>
</dbReference>
<dbReference type="InterPro" id="IPR001173">
    <property type="entry name" value="Glyco_trans_2-like"/>
</dbReference>
<organism evidence="3 4">
    <name type="scientific">Caballeronia glebae</name>
    <dbReference type="NCBI Taxonomy" id="1777143"/>
    <lineage>
        <taxon>Bacteria</taxon>
        <taxon>Pseudomonadati</taxon>
        <taxon>Pseudomonadota</taxon>
        <taxon>Betaproteobacteria</taxon>
        <taxon>Burkholderiales</taxon>
        <taxon>Burkholderiaceae</taxon>
        <taxon>Caballeronia</taxon>
    </lineage>
</organism>
<dbReference type="InterPro" id="IPR050256">
    <property type="entry name" value="Glycosyltransferase_2"/>
</dbReference>
<sequence>MLQQNVSPRIAVVVPCYNEASTIAKVVADFHAVLPEADIVAFDNNSSDGTADAATRAGARVIAVPLQGKGNVVRRMFADVDADVYVMVDGDATYDASAAPMLIERLLKDGLDMVVGSRLSDEQLAYRLGHRFGNVMLTQCAATIFGRTFKDMLSGYRVFSRRYAKTFPAHSAGFEIETELAVHALGMRMPVAEIETRYYSRPEGSSSKLNTYRDGFRILMTILKLFKSEKPLLFFSCAFAICMALAIGFAIPVFETFVETGLVPRIPTVILCSGLTLFGAILLVCGIVLDTVTRGRNETKRLAYLSIPAPSAAMATPALADALLVRDGQR</sequence>
<dbReference type="Proteomes" id="UP000054596">
    <property type="component" value="Unassembled WGS sequence"/>
</dbReference>
<reference evidence="3" key="1">
    <citation type="submission" date="2016-01" db="EMBL/GenBank/DDBJ databases">
        <authorList>
            <person name="Peeters C."/>
        </authorList>
    </citation>
    <scope>NUCLEOTIDE SEQUENCE [LARGE SCALE GENOMIC DNA]</scope>
    <source>
        <strain evidence="3">LMG 29325</strain>
    </source>
</reference>
<proteinExistence type="predicted"/>
<evidence type="ECO:0000256" key="1">
    <source>
        <dbReference type="SAM" id="Phobius"/>
    </source>
</evidence>